<protein>
    <submittedName>
        <fullName evidence="1">Uncharacterized protein</fullName>
    </submittedName>
</protein>
<sequence>DDGGGFPQLPELIPPTKETASNTFRMTEQFDTLLAEGISVLLPTGEARTEPLDSYAAKMALIEKEKEMLMLPILEREPSGGARNIGSTDYLDQMQMMLPTIMQDLPIAEQLSTVNVTVPVPEIEGTFTLYNNVIL</sequence>
<gene>
    <name evidence="1" type="ORF">S12H4_60440</name>
</gene>
<dbReference type="EMBL" id="BARW01039781">
    <property type="protein sequence ID" value="GAJ22674.1"/>
    <property type="molecule type" value="Genomic_DNA"/>
</dbReference>
<evidence type="ECO:0000313" key="1">
    <source>
        <dbReference type="EMBL" id="GAJ22674.1"/>
    </source>
</evidence>
<proteinExistence type="predicted"/>
<accession>X1UYZ2</accession>
<name>X1UYZ2_9ZZZZ</name>
<comment type="caution">
    <text evidence="1">The sequence shown here is derived from an EMBL/GenBank/DDBJ whole genome shotgun (WGS) entry which is preliminary data.</text>
</comment>
<dbReference type="AlphaFoldDB" id="X1UYZ2"/>
<reference evidence="1" key="1">
    <citation type="journal article" date="2014" name="Front. Microbiol.">
        <title>High frequency of phylogenetically diverse reductive dehalogenase-homologous genes in deep subseafloor sedimentary metagenomes.</title>
        <authorList>
            <person name="Kawai M."/>
            <person name="Futagami T."/>
            <person name="Toyoda A."/>
            <person name="Takaki Y."/>
            <person name="Nishi S."/>
            <person name="Hori S."/>
            <person name="Arai W."/>
            <person name="Tsubouchi T."/>
            <person name="Morono Y."/>
            <person name="Uchiyama I."/>
            <person name="Ito T."/>
            <person name="Fujiyama A."/>
            <person name="Inagaki F."/>
            <person name="Takami H."/>
        </authorList>
    </citation>
    <scope>NUCLEOTIDE SEQUENCE</scope>
    <source>
        <strain evidence="1">Expedition CK06-06</strain>
    </source>
</reference>
<feature type="non-terminal residue" evidence="1">
    <location>
        <position position="1"/>
    </location>
</feature>
<organism evidence="1">
    <name type="scientific">marine sediment metagenome</name>
    <dbReference type="NCBI Taxonomy" id="412755"/>
    <lineage>
        <taxon>unclassified sequences</taxon>
        <taxon>metagenomes</taxon>
        <taxon>ecological metagenomes</taxon>
    </lineage>
</organism>
<feature type="non-terminal residue" evidence="1">
    <location>
        <position position="135"/>
    </location>
</feature>